<reference evidence="2" key="1">
    <citation type="submission" date="2023-03" db="EMBL/GenBank/DDBJ databases">
        <title>Massive genome expansion in bonnet fungi (Mycena s.s.) driven by repeated elements and novel gene families across ecological guilds.</title>
        <authorList>
            <consortium name="Lawrence Berkeley National Laboratory"/>
            <person name="Harder C.B."/>
            <person name="Miyauchi S."/>
            <person name="Viragh M."/>
            <person name="Kuo A."/>
            <person name="Thoen E."/>
            <person name="Andreopoulos B."/>
            <person name="Lu D."/>
            <person name="Skrede I."/>
            <person name="Drula E."/>
            <person name="Henrissat B."/>
            <person name="Morin E."/>
            <person name="Kohler A."/>
            <person name="Barry K."/>
            <person name="LaButti K."/>
            <person name="Morin E."/>
            <person name="Salamov A."/>
            <person name="Lipzen A."/>
            <person name="Mereny Z."/>
            <person name="Hegedus B."/>
            <person name="Baldrian P."/>
            <person name="Stursova M."/>
            <person name="Weitz H."/>
            <person name="Taylor A."/>
            <person name="Grigoriev I.V."/>
            <person name="Nagy L.G."/>
            <person name="Martin F."/>
            <person name="Kauserud H."/>
        </authorList>
    </citation>
    <scope>NUCLEOTIDE SEQUENCE</scope>
    <source>
        <strain evidence="2">CBHHK200</strain>
    </source>
</reference>
<feature type="compositionally biased region" description="Basic and acidic residues" evidence="1">
    <location>
        <begin position="405"/>
        <end position="427"/>
    </location>
</feature>
<gene>
    <name evidence="2" type="ORF">C8F04DRAFT_1239276</name>
</gene>
<dbReference type="Proteomes" id="UP001218188">
    <property type="component" value="Unassembled WGS sequence"/>
</dbReference>
<organism evidence="2 3">
    <name type="scientific">Mycena alexandri</name>
    <dbReference type="NCBI Taxonomy" id="1745969"/>
    <lineage>
        <taxon>Eukaryota</taxon>
        <taxon>Fungi</taxon>
        <taxon>Dikarya</taxon>
        <taxon>Basidiomycota</taxon>
        <taxon>Agaricomycotina</taxon>
        <taxon>Agaricomycetes</taxon>
        <taxon>Agaricomycetidae</taxon>
        <taxon>Agaricales</taxon>
        <taxon>Marasmiineae</taxon>
        <taxon>Mycenaceae</taxon>
        <taxon>Mycena</taxon>
    </lineage>
</organism>
<evidence type="ECO:0000313" key="2">
    <source>
        <dbReference type="EMBL" id="KAJ7025203.1"/>
    </source>
</evidence>
<feature type="compositionally biased region" description="Basic and acidic residues" evidence="1">
    <location>
        <begin position="434"/>
        <end position="445"/>
    </location>
</feature>
<dbReference type="AlphaFoldDB" id="A0AAD6SDY6"/>
<proteinExistence type="predicted"/>
<evidence type="ECO:0000313" key="3">
    <source>
        <dbReference type="Proteomes" id="UP001218188"/>
    </source>
</evidence>
<sequence>MYFLINVLSKVTALRSCNFAKLSLMEIHPSSVDTQPNRPETKLSHLNVAVSYTFHRITWQAGLRIGFAPGSDTSNIDKLVSTNKQDLALGYTKSNKGQIGTEVCVPESEKDAARSAAFPRDTECVKDAVEVDTESDGRAEAIGEYAAARYCSVTHTPYTSTLASTSTPIRLPCPLTRPAPHSPYSPSLPLSVLSLGGHTRGDYAYIEREHEYLAAVAAPNVHAGVVTPTARCSPVHANFVSVHDTIPAHAAYTGSTRAPLRSLLDKWLQCERLYHDAQMHRWRGGERIRQAMSHAQSFGPQVYAAQLLVKHKLAKRFCTTPTPTDISGGFSAARTASHTIHTSRTKWEQRVRGVGCYRMQRSSQSRARQDSDHQHSLRGITTRAEQGYGLYPSASTVTDGVLAGGREHDGDSQPSFNRKERQDRKGGDAASVGDSDRRARTNDDEVRRKRAIRPGVDEINLVCFRLSCSDFGWHPTSLDFN</sequence>
<evidence type="ECO:0000256" key="1">
    <source>
        <dbReference type="SAM" id="MobiDB-lite"/>
    </source>
</evidence>
<accession>A0AAD6SDY6</accession>
<name>A0AAD6SDY6_9AGAR</name>
<dbReference type="EMBL" id="JARJCM010000157">
    <property type="protein sequence ID" value="KAJ7025203.1"/>
    <property type="molecule type" value="Genomic_DNA"/>
</dbReference>
<feature type="region of interest" description="Disordered" evidence="1">
    <location>
        <begin position="399"/>
        <end position="445"/>
    </location>
</feature>
<keyword evidence="3" id="KW-1185">Reference proteome</keyword>
<protein>
    <submittedName>
        <fullName evidence="2">Uncharacterized protein</fullName>
    </submittedName>
</protein>
<comment type="caution">
    <text evidence="2">The sequence shown here is derived from an EMBL/GenBank/DDBJ whole genome shotgun (WGS) entry which is preliminary data.</text>
</comment>